<sequence>MSAQRPAFHRRGHRYVNHTFTCGGCLTCDRKVIPFGSACRKRIPSRKQNYVARSYIRNVTQQTARPTPLRKGDYRNRHRLTSAVPAGSARNAGPLSQEDAAKTQVVVLYDLDNCMHLFSRIRVACPEFAIIRGFVGTSSKRRRLRSKELVQWLDELGLAQDTLYNGKVGLTVGSSPVWVTLCGSAPNAADFALSLEVGRLDLALPLRVPFFIVSNDAGFDEVLEMLPERTIRRLDPKLRKGTIMERQLRQMRTIDKVKELYPFQDSDTEVDKSSL</sequence>
<organism evidence="2 3">
    <name type="scientific">Cymbomonas tetramitiformis</name>
    <dbReference type="NCBI Taxonomy" id="36881"/>
    <lineage>
        <taxon>Eukaryota</taxon>
        <taxon>Viridiplantae</taxon>
        <taxon>Chlorophyta</taxon>
        <taxon>Pyramimonadophyceae</taxon>
        <taxon>Pyramimonadales</taxon>
        <taxon>Pyramimonadaceae</taxon>
        <taxon>Cymbomonas</taxon>
    </lineage>
</organism>
<dbReference type="EMBL" id="LGRX02010672">
    <property type="protein sequence ID" value="KAK3269922.1"/>
    <property type="molecule type" value="Genomic_DNA"/>
</dbReference>
<name>A0AAE0G1Y9_9CHLO</name>
<comment type="caution">
    <text evidence="2">The sequence shown here is derived from an EMBL/GenBank/DDBJ whole genome shotgun (WGS) entry which is preliminary data.</text>
</comment>
<proteinExistence type="predicted"/>
<dbReference type="InterPro" id="IPR041192">
    <property type="entry name" value="PIN_11"/>
</dbReference>
<evidence type="ECO:0000259" key="1">
    <source>
        <dbReference type="Pfam" id="PF18479"/>
    </source>
</evidence>
<evidence type="ECO:0000313" key="2">
    <source>
        <dbReference type="EMBL" id="KAK3269922.1"/>
    </source>
</evidence>
<accession>A0AAE0G1Y9</accession>
<reference evidence="2 3" key="1">
    <citation type="journal article" date="2015" name="Genome Biol. Evol.">
        <title>Comparative Genomics of a Bacterivorous Green Alga Reveals Evolutionary Causalities and Consequences of Phago-Mixotrophic Mode of Nutrition.</title>
        <authorList>
            <person name="Burns J.A."/>
            <person name="Paasch A."/>
            <person name="Narechania A."/>
            <person name="Kim E."/>
        </authorList>
    </citation>
    <scope>NUCLEOTIDE SEQUENCE [LARGE SCALE GENOMIC DNA]</scope>
    <source>
        <strain evidence="2 3">PLY_AMNH</strain>
    </source>
</reference>
<gene>
    <name evidence="2" type="ORF">CYMTET_21657</name>
</gene>
<dbReference type="AlphaFoldDB" id="A0AAE0G1Y9"/>
<feature type="domain" description="ZNF451 PIN-like" evidence="1">
    <location>
        <begin position="182"/>
        <end position="226"/>
    </location>
</feature>
<protein>
    <recommendedName>
        <fullName evidence="1">ZNF451 PIN-like domain-containing protein</fullName>
    </recommendedName>
</protein>
<dbReference type="Proteomes" id="UP001190700">
    <property type="component" value="Unassembled WGS sequence"/>
</dbReference>
<dbReference type="Pfam" id="PF18479">
    <property type="entry name" value="PIN_11"/>
    <property type="match status" value="1"/>
</dbReference>
<keyword evidence="3" id="KW-1185">Reference proteome</keyword>
<evidence type="ECO:0000313" key="3">
    <source>
        <dbReference type="Proteomes" id="UP001190700"/>
    </source>
</evidence>